<dbReference type="EC" id="6.3.2.12" evidence="7"/>
<keyword evidence="4 7" id="KW-0547">Nucleotide-binding</keyword>
<feature type="domain" description="Mur ligase C-terminal" evidence="8">
    <location>
        <begin position="289"/>
        <end position="403"/>
    </location>
</feature>
<dbReference type="UniPathway" id="UPA00850"/>
<dbReference type="GO" id="GO:0005739">
    <property type="term" value="C:mitochondrion"/>
    <property type="evidence" value="ECO:0007669"/>
    <property type="project" value="TreeGrafter"/>
</dbReference>
<dbReference type="SUPFAM" id="SSF53623">
    <property type="entry name" value="MurD-like peptide ligases, catalytic domain"/>
    <property type="match status" value="1"/>
</dbReference>
<keyword evidence="6" id="KW-0460">Magnesium</keyword>
<evidence type="ECO:0000256" key="7">
    <source>
        <dbReference type="PIRNR" id="PIRNR001563"/>
    </source>
</evidence>
<dbReference type="Proteomes" id="UP000603453">
    <property type="component" value="Unassembled WGS sequence"/>
</dbReference>
<keyword evidence="3" id="KW-0479">Metal-binding</keyword>
<dbReference type="InterPro" id="IPR036565">
    <property type="entry name" value="Mur-like_cat_sf"/>
</dbReference>
<dbReference type="AlphaFoldDB" id="A0A8H7USZ2"/>
<keyword evidence="7" id="KW-0554">One-carbon metabolism</keyword>
<dbReference type="Gene3D" id="3.90.190.20">
    <property type="entry name" value="Mur ligase, C-terminal domain"/>
    <property type="match status" value="1"/>
</dbReference>
<dbReference type="InterPro" id="IPR013221">
    <property type="entry name" value="Mur_ligase_cen"/>
</dbReference>
<dbReference type="GO" id="GO:0005524">
    <property type="term" value="F:ATP binding"/>
    <property type="evidence" value="ECO:0007669"/>
    <property type="project" value="UniProtKB-KW"/>
</dbReference>
<dbReference type="Gene3D" id="3.40.1190.10">
    <property type="entry name" value="Mur-like, catalytic domain"/>
    <property type="match status" value="1"/>
</dbReference>
<dbReference type="GO" id="GO:0004326">
    <property type="term" value="F:tetrahydrofolylpolyglutamate synthase activity"/>
    <property type="evidence" value="ECO:0007669"/>
    <property type="project" value="InterPro"/>
</dbReference>
<feature type="domain" description="Mur ligase central" evidence="9">
    <location>
        <begin position="27"/>
        <end position="243"/>
    </location>
</feature>
<gene>
    <name evidence="10" type="ORF">INT47_005693</name>
</gene>
<evidence type="ECO:0000259" key="8">
    <source>
        <dbReference type="Pfam" id="PF02875"/>
    </source>
</evidence>
<dbReference type="EMBL" id="JAEPRD010000257">
    <property type="protein sequence ID" value="KAG2192967.1"/>
    <property type="molecule type" value="Genomic_DNA"/>
</dbReference>
<evidence type="ECO:0000256" key="1">
    <source>
        <dbReference type="ARBA" id="ARBA00008276"/>
    </source>
</evidence>
<dbReference type="InterPro" id="IPR036615">
    <property type="entry name" value="Mur_ligase_C_dom_sf"/>
</dbReference>
<dbReference type="GO" id="GO:0006730">
    <property type="term" value="P:one-carbon metabolic process"/>
    <property type="evidence" value="ECO:0007669"/>
    <property type="project" value="UniProtKB-KW"/>
</dbReference>
<proteinExistence type="inferred from homology"/>
<organism evidence="10 11">
    <name type="scientific">Mucor saturninus</name>
    <dbReference type="NCBI Taxonomy" id="64648"/>
    <lineage>
        <taxon>Eukaryota</taxon>
        <taxon>Fungi</taxon>
        <taxon>Fungi incertae sedis</taxon>
        <taxon>Mucoromycota</taxon>
        <taxon>Mucoromycotina</taxon>
        <taxon>Mucoromycetes</taxon>
        <taxon>Mucorales</taxon>
        <taxon>Mucorineae</taxon>
        <taxon>Mucoraceae</taxon>
        <taxon>Mucor</taxon>
    </lineage>
</organism>
<dbReference type="SUPFAM" id="SSF53244">
    <property type="entry name" value="MurD-like peptide ligases, peptide-binding domain"/>
    <property type="match status" value="1"/>
</dbReference>
<comment type="pathway">
    <text evidence="7">Cofactor biosynthesis; tetrahydrofolylpolyglutamate biosynthesis.</text>
</comment>
<dbReference type="InterPro" id="IPR001645">
    <property type="entry name" value="Folylpolyglutamate_synth"/>
</dbReference>
<dbReference type="GO" id="GO:0008841">
    <property type="term" value="F:dihydrofolate synthase activity"/>
    <property type="evidence" value="ECO:0007669"/>
    <property type="project" value="UniProtKB-EC"/>
</dbReference>
<evidence type="ECO:0000256" key="2">
    <source>
        <dbReference type="ARBA" id="ARBA00022598"/>
    </source>
</evidence>
<dbReference type="PANTHER" id="PTHR11136">
    <property type="entry name" value="FOLYLPOLYGLUTAMATE SYNTHASE-RELATED"/>
    <property type="match status" value="1"/>
</dbReference>
<evidence type="ECO:0000313" key="10">
    <source>
        <dbReference type="EMBL" id="KAG2192967.1"/>
    </source>
</evidence>
<dbReference type="InterPro" id="IPR018109">
    <property type="entry name" value="Folylpolyglutamate_synth_CS"/>
</dbReference>
<dbReference type="PIRSF" id="PIRSF001563">
    <property type="entry name" value="Folylpolyglu_synth"/>
    <property type="match status" value="1"/>
</dbReference>
<dbReference type="PANTHER" id="PTHR11136:SF0">
    <property type="entry name" value="DIHYDROFOLATE SYNTHETASE-RELATED"/>
    <property type="match status" value="1"/>
</dbReference>
<evidence type="ECO:0000256" key="5">
    <source>
        <dbReference type="ARBA" id="ARBA00022840"/>
    </source>
</evidence>
<accession>A0A8H7USZ2</accession>
<comment type="catalytic activity">
    <reaction evidence="7">
        <text>7,8-dihydropteroate + L-glutamate + ATP = 7,8-dihydrofolate + ADP + phosphate + H(+)</text>
        <dbReference type="Rhea" id="RHEA:23584"/>
        <dbReference type="ChEBI" id="CHEBI:15378"/>
        <dbReference type="ChEBI" id="CHEBI:17839"/>
        <dbReference type="ChEBI" id="CHEBI:29985"/>
        <dbReference type="ChEBI" id="CHEBI:30616"/>
        <dbReference type="ChEBI" id="CHEBI:43474"/>
        <dbReference type="ChEBI" id="CHEBI:57451"/>
        <dbReference type="ChEBI" id="CHEBI:456216"/>
        <dbReference type="EC" id="6.3.2.12"/>
    </reaction>
</comment>
<keyword evidence="2 7" id="KW-0436">Ligase</keyword>
<evidence type="ECO:0000256" key="6">
    <source>
        <dbReference type="ARBA" id="ARBA00022842"/>
    </source>
</evidence>
<keyword evidence="5 7" id="KW-0067">ATP-binding</keyword>
<dbReference type="NCBIfam" id="TIGR01499">
    <property type="entry name" value="folC"/>
    <property type="match status" value="1"/>
</dbReference>
<dbReference type="OrthoDB" id="5212574at2759"/>
<name>A0A8H7USZ2_9FUNG</name>
<reference evidence="10" key="1">
    <citation type="submission" date="2020-12" db="EMBL/GenBank/DDBJ databases">
        <title>Metabolic potential, ecology and presence of endohyphal bacteria is reflected in genomic diversity of Mucoromycotina.</title>
        <authorList>
            <person name="Muszewska A."/>
            <person name="Okrasinska A."/>
            <person name="Steczkiewicz K."/>
            <person name="Drgas O."/>
            <person name="Orlowska M."/>
            <person name="Perlinska-Lenart U."/>
            <person name="Aleksandrzak-Piekarczyk T."/>
            <person name="Szatraj K."/>
            <person name="Zielenkiewicz U."/>
            <person name="Pilsyk S."/>
            <person name="Malc E."/>
            <person name="Mieczkowski P."/>
            <person name="Kruszewska J.S."/>
            <person name="Biernat P."/>
            <person name="Pawlowska J."/>
        </authorList>
    </citation>
    <scope>NUCLEOTIDE SEQUENCE</scope>
    <source>
        <strain evidence="10">WA0000017839</strain>
    </source>
</reference>
<evidence type="ECO:0000259" key="9">
    <source>
        <dbReference type="Pfam" id="PF08245"/>
    </source>
</evidence>
<dbReference type="InterPro" id="IPR004101">
    <property type="entry name" value="Mur_ligase_C"/>
</dbReference>
<comment type="similarity">
    <text evidence="1 7">Belongs to the folylpolyglutamate synthase family.</text>
</comment>
<dbReference type="GO" id="GO:0005829">
    <property type="term" value="C:cytosol"/>
    <property type="evidence" value="ECO:0007669"/>
    <property type="project" value="TreeGrafter"/>
</dbReference>
<sequence length="418" mass="45555">MNFGLERIQSLLEALGRPDERTQIVHVAGTNGKGSVCAYISSVLRTCGYTVGRFNSPHLLEPRDSINVNGQAISQQMYDEAFSHVALLNKTGAIGASSFECLVGAAFYVFDKARLDFVVLEVGLGGLLDATNAIRHPVMTVITAIGMDHAHILGHTIEEIATAKAGIMKSGCPVVIAPQDSETVLKTLVEHAKTTDSPYQLVQPAQFITPGLCKLEFDQLKYTYGIRLCGDYQRMNSATAVTALDWLCRLGLIQMTPEQLAAGMKDTRWPGRLEWITSKENPLIMEKYGLDKILVDGAHNAPATMALRKYIDSLKKEKVIWIIAATAGKDIHDMMDGLIEPNDIVFAVNFTQPAGMPWIQSTEPSEIAKANKSKTVACLGLEEALEKAASACGNEDIVVLCGSLYLVADLYRILPQKN</sequence>
<dbReference type="Pfam" id="PF02875">
    <property type="entry name" value="Mur_ligase_C"/>
    <property type="match status" value="1"/>
</dbReference>
<comment type="caution">
    <text evidence="10">The sequence shown here is derived from an EMBL/GenBank/DDBJ whole genome shotgun (WGS) entry which is preliminary data.</text>
</comment>
<keyword evidence="11" id="KW-1185">Reference proteome</keyword>
<evidence type="ECO:0000256" key="3">
    <source>
        <dbReference type="ARBA" id="ARBA00022723"/>
    </source>
</evidence>
<protein>
    <recommendedName>
        <fullName evidence="7">Dihydrofolate synthetase</fullName>
        <ecNumber evidence="7">6.3.2.12</ecNumber>
    </recommendedName>
</protein>
<evidence type="ECO:0000313" key="11">
    <source>
        <dbReference type="Proteomes" id="UP000603453"/>
    </source>
</evidence>
<dbReference type="GO" id="GO:0046872">
    <property type="term" value="F:metal ion binding"/>
    <property type="evidence" value="ECO:0007669"/>
    <property type="project" value="UniProtKB-KW"/>
</dbReference>
<evidence type="ECO:0000256" key="4">
    <source>
        <dbReference type="ARBA" id="ARBA00022741"/>
    </source>
</evidence>
<dbReference type="Pfam" id="PF08245">
    <property type="entry name" value="Mur_ligase_M"/>
    <property type="match status" value="1"/>
</dbReference>
<dbReference type="PROSITE" id="PS01011">
    <property type="entry name" value="FOLYLPOLYGLU_SYNT_1"/>
    <property type="match status" value="1"/>
</dbReference>